<evidence type="ECO:0000313" key="2">
    <source>
        <dbReference type="Proteomes" id="UP001187192"/>
    </source>
</evidence>
<accession>A0AA87ZQE8</accession>
<comment type="caution">
    <text evidence="1">The sequence shown here is derived from an EMBL/GenBank/DDBJ whole genome shotgun (WGS) entry which is preliminary data.</text>
</comment>
<dbReference type="AlphaFoldDB" id="A0AA87ZQE8"/>
<proteinExistence type="predicted"/>
<gene>
    <name evidence="1" type="ORF">TIFTF001_006116</name>
</gene>
<keyword evidence="2" id="KW-1185">Reference proteome</keyword>
<dbReference type="EMBL" id="BTGU01000006">
    <property type="protein sequence ID" value="GMN36555.1"/>
    <property type="molecule type" value="Genomic_DNA"/>
</dbReference>
<evidence type="ECO:0000313" key="1">
    <source>
        <dbReference type="EMBL" id="GMN36555.1"/>
    </source>
</evidence>
<protein>
    <submittedName>
        <fullName evidence="1">Uncharacterized protein</fullName>
    </submittedName>
</protein>
<dbReference type="Proteomes" id="UP001187192">
    <property type="component" value="Unassembled WGS sequence"/>
</dbReference>
<name>A0AA87ZQE8_FICCA</name>
<reference evidence="1" key="1">
    <citation type="submission" date="2023-07" db="EMBL/GenBank/DDBJ databases">
        <title>draft genome sequence of fig (Ficus carica).</title>
        <authorList>
            <person name="Takahashi T."/>
            <person name="Nishimura K."/>
        </authorList>
    </citation>
    <scope>NUCLEOTIDE SEQUENCE</scope>
</reference>
<organism evidence="1 2">
    <name type="scientific">Ficus carica</name>
    <name type="common">Common fig</name>
    <dbReference type="NCBI Taxonomy" id="3494"/>
    <lineage>
        <taxon>Eukaryota</taxon>
        <taxon>Viridiplantae</taxon>
        <taxon>Streptophyta</taxon>
        <taxon>Embryophyta</taxon>
        <taxon>Tracheophyta</taxon>
        <taxon>Spermatophyta</taxon>
        <taxon>Magnoliopsida</taxon>
        <taxon>eudicotyledons</taxon>
        <taxon>Gunneridae</taxon>
        <taxon>Pentapetalae</taxon>
        <taxon>rosids</taxon>
        <taxon>fabids</taxon>
        <taxon>Rosales</taxon>
        <taxon>Moraceae</taxon>
        <taxon>Ficeae</taxon>
        <taxon>Ficus</taxon>
    </lineage>
</organism>
<sequence length="57" mass="6021">MTTAGVMASLVTAASTTAKPATLQHCMAEISNYSWYNKGLKGSLPAQVANLTYLETL</sequence>